<proteinExistence type="predicted"/>
<gene>
    <name evidence="1" type="ORF">LOAG_01449</name>
</gene>
<dbReference type="GeneID" id="9938825"/>
<reference evidence="1" key="1">
    <citation type="submission" date="2012-04" db="EMBL/GenBank/DDBJ databases">
        <title>The Genome Sequence of Loa loa.</title>
        <authorList>
            <consortium name="The Broad Institute Genome Sequencing Platform"/>
            <consortium name="Broad Institute Genome Sequencing Center for Infectious Disease"/>
            <person name="Nutman T.B."/>
            <person name="Fink D.L."/>
            <person name="Russ C."/>
            <person name="Young S."/>
            <person name="Zeng Q."/>
            <person name="Gargeya S."/>
            <person name="Alvarado L."/>
            <person name="Berlin A."/>
            <person name="Chapman S.B."/>
            <person name="Chen Z."/>
            <person name="Freedman E."/>
            <person name="Gellesch M."/>
            <person name="Goldberg J."/>
            <person name="Griggs A."/>
            <person name="Gujja S."/>
            <person name="Heilman E.R."/>
            <person name="Heiman D."/>
            <person name="Howarth C."/>
            <person name="Mehta T."/>
            <person name="Neiman D."/>
            <person name="Pearson M."/>
            <person name="Roberts A."/>
            <person name="Saif S."/>
            <person name="Shea T."/>
            <person name="Shenoy N."/>
            <person name="Sisk P."/>
            <person name="Stolte C."/>
            <person name="Sykes S."/>
            <person name="White J."/>
            <person name="Yandava C."/>
            <person name="Haas B."/>
            <person name="Henn M.R."/>
            <person name="Nusbaum C."/>
            <person name="Birren B."/>
        </authorList>
    </citation>
    <scope>NUCLEOTIDE SEQUENCE [LARGE SCALE GENOMIC DNA]</scope>
</reference>
<name>A0A1S0UAW7_LOALO</name>
<dbReference type="InParanoid" id="A0A1S0UAW7"/>
<dbReference type="RefSeq" id="XP_003137036.1">
    <property type="nucleotide sequence ID" value="XM_003136988.1"/>
</dbReference>
<dbReference type="AlphaFoldDB" id="A0A1S0UAW7"/>
<accession>A0A1S0UAW7</accession>
<evidence type="ECO:0000313" key="1">
    <source>
        <dbReference type="EMBL" id="EFO27029.1"/>
    </source>
</evidence>
<dbReference type="CTD" id="9938825"/>
<protein>
    <submittedName>
        <fullName evidence="1">Uncharacterized protein</fullName>
    </submittedName>
</protein>
<organism evidence="1">
    <name type="scientific">Loa loa</name>
    <name type="common">Eye worm</name>
    <name type="synonym">Filaria loa</name>
    <dbReference type="NCBI Taxonomy" id="7209"/>
    <lineage>
        <taxon>Eukaryota</taxon>
        <taxon>Metazoa</taxon>
        <taxon>Ecdysozoa</taxon>
        <taxon>Nematoda</taxon>
        <taxon>Chromadorea</taxon>
        <taxon>Rhabditida</taxon>
        <taxon>Spirurina</taxon>
        <taxon>Spiruromorpha</taxon>
        <taxon>Filarioidea</taxon>
        <taxon>Onchocercidae</taxon>
        <taxon>Loa</taxon>
    </lineage>
</organism>
<dbReference type="KEGG" id="loa:LOAG_01449"/>
<sequence length="132" mass="15781">MIDTKFLSHIYKEYKWTKEECKDKLLNKEKNIGLKITKMTWNAWSFRSELSHSSNNTRRGQAIGRNKQKASFQRVRLVTTDYYWMTIYYWEYDLCESTQQLTRLATTDKICSHPPQSPPFHEDQSDNIFVAT</sequence>
<dbReference type="EMBL" id="JH712080">
    <property type="protein sequence ID" value="EFO27029.1"/>
    <property type="molecule type" value="Genomic_DNA"/>
</dbReference>